<dbReference type="RefSeq" id="WP_221859322.1">
    <property type="nucleotide sequence ID" value="NZ_BAAAYV010000012.1"/>
</dbReference>
<feature type="transmembrane region" description="Helical" evidence="1">
    <location>
        <begin position="231"/>
        <end position="252"/>
    </location>
</feature>
<feature type="transmembrane region" description="Helical" evidence="1">
    <location>
        <begin position="381"/>
        <end position="409"/>
    </location>
</feature>
<feature type="transmembrane region" description="Helical" evidence="1">
    <location>
        <begin position="305"/>
        <end position="324"/>
    </location>
</feature>
<feature type="transmembrane region" description="Helical" evidence="1">
    <location>
        <begin position="457"/>
        <end position="483"/>
    </location>
</feature>
<keyword evidence="1" id="KW-1133">Transmembrane helix</keyword>
<evidence type="ECO:0008006" key="4">
    <source>
        <dbReference type="Google" id="ProtNLM"/>
    </source>
</evidence>
<evidence type="ECO:0000256" key="1">
    <source>
        <dbReference type="SAM" id="Phobius"/>
    </source>
</evidence>
<organism evidence="2 3">
    <name type="scientific">Microbacterium marinilacus</name>
    <dbReference type="NCBI Taxonomy" id="415209"/>
    <lineage>
        <taxon>Bacteria</taxon>
        <taxon>Bacillati</taxon>
        <taxon>Actinomycetota</taxon>
        <taxon>Actinomycetes</taxon>
        <taxon>Micrococcales</taxon>
        <taxon>Microbacteriaceae</taxon>
        <taxon>Microbacterium</taxon>
    </lineage>
</organism>
<comment type="caution">
    <text evidence="2">The sequence shown here is derived from an EMBL/GenBank/DDBJ whole genome shotgun (WGS) entry which is preliminary data.</text>
</comment>
<keyword evidence="1" id="KW-0472">Membrane</keyword>
<feature type="transmembrane region" description="Helical" evidence="1">
    <location>
        <begin position="171"/>
        <end position="195"/>
    </location>
</feature>
<sequence>MVALLVGLRWRQLGHQLSRNVWMIVSLVVLGLMAIGLLSLLAFGLSALRVFVPDAVSVALILAGSVITLGWWLGSILVSADELLAPERFSLLPVRADRLLPGLVVAGALGIGGIGTSLALLLMLLGWSVQPIALVAAVLLAPVALAICVLGARVVSGLLAKWLAGRRTRDLVVVVGTLLLASSGILVNVVLMAVVQAEDAGGAMDAVADVLAWTPVGAAFGVPAALVDGEWAVAGLRLVIALATVAVLWLVARAMLAARLVAPIISRGGGQVRGGKMLDRLLPATPAGAIAARSLRYRRRDPRHILNTVLLVLLPFLIMAPQAMSLMGGGMALGGGVILVPAICALMVCTIVQMDVAYDHDAVALHLLAGVRGVDDRAGRVLAVVVIAVPVVVVLSVLACLVVGDWALLPASLGASLGLVLAAAGAGALVGSWLPGRAPAPEANPLGRGSSGGVQSFAALAIMVPAILVVGAPAFGFAIAALWNPALGWISLASGLILGAAAAWGGIVLGGRILDRRWPEVLIAVSSEA</sequence>
<keyword evidence="3" id="KW-1185">Reference proteome</keyword>
<feature type="transmembrane region" description="Helical" evidence="1">
    <location>
        <begin position="330"/>
        <end position="352"/>
    </location>
</feature>
<evidence type="ECO:0000313" key="2">
    <source>
        <dbReference type="EMBL" id="GAA3662430.1"/>
    </source>
</evidence>
<feature type="transmembrane region" description="Helical" evidence="1">
    <location>
        <begin position="415"/>
        <end position="436"/>
    </location>
</feature>
<feature type="transmembrane region" description="Helical" evidence="1">
    <location>
        <begin position="21"/>
        <end position="43"/>
    </location>
</feature>
<name>A0ABP7BLM2_9MICO</name>
<keyword evidence="1" id="KW-0812">Transmembrane</keyword>
<dbReference type="Proteomes" id="UP001410795">
    <property type="component" value="Unassembled WGS sequence"/>
</dbReference>
<feature type="transmembrane region" description="Helical" evidence="1">
    <location>
        <begin position="55"/>
        <end position="78"/>
    </location>
</feature>
<feature type="transmembrane region" description="Helical" evidence="1">
    <location>
        <begin position="132"/>
        <end position="159"/>
    </location>
</feature>
<reference evidence="3" key="1">
    <citation type="journal article" date="2019" name="Int. J. Syst. Evol. Microbiol.">
        <title>The Global Catalogue of Microorganisms (GCM) 10K type strain sequencing project: providing services to taxonomists for standard genome sequencing and annotation.</title>
        <authorList>
            <consortium name="The Broad Institute Genomics Platform"/>
            <consortium name="The Broad Institute Genome Sequencing Center for Infectious Disease"/>
            <person name="Wu L."/>
            <person name="Ma J."/>
        </authorList>
    </citation>
    <scope>NUCLEOTIDE SEQUENCE [LARGE SCALE GENOMIC DNA]</scope>
    <source>
        <strain evidence="3">JCM 16546</strain>
    </source>
</reference>
<feature type="transmembrane region" description="Helical" evidence="1">
    <location>
        <begin position="489"/>
        <end position="509"/>
    </location>
</feature>
<accession>A0ABP7BLM2</accession>
<gene>
    <name evidence="2" type="ORF">GCM10022202_24970</name>
</gene>
<dbReference type="EMBL" id="BAAAYV010000012">
    <property type="protein sequence ID" value="GAA3662430.1"/>
    <property type="molecule type" value="Genomic_DNA"/>
</dbReference>
<evidence type="ECO:0000313" key="3">
    <source>
        <dbReference type="Proteomes" id="UP001410795"/>
    </source>
</evidence>
<feature type="transmembrane region" description="Helical" evidence="1">
    <location>
        <begin position="99"/>
        <end position="126"/>
    </location>
</feature>
<protein>
    <recommendedName>
        <fullName evidence="4">ABC-2 type transport system permease protein</fullName>
    </recommendedName>
</protein>
<proteinExistence type="predicted"/>